<dbReference type="AlphaFoldDB" id="A0A0R3RSE4"/>
<evidence type="ECO:0000313" key="3">
    <source>
        <dbReference type="WBParaSite" id="EEL_0000474401-mRNA-1"/>
    </source>
</evidence>
<keyword evidence="1" id="KW-1133">Transmembrane helix</keyword>
<protein>
    <submittedName>
        <fullName evidence="3">WAP domain-containing protein</fullName>
    </submittedName>
</protein>
<keyword evidence="1" id="KW-0812">Transmembrane</keyword>
<proteinExistence type="predicted"/>
<keyword evidence="1" id="KW-0472">Membrane</keyword>
<reference evidence="3" key="1">
    <citation type="submission" date="2017-02" db="UniProtKB">
        <authorList>
            <consortium name="WormBaseParasite"/>
        </authorList>
    </citation>
    <scope>IDENTIFICATION</scope>
</reference>
<dbReference type="Proteomes" id="UP000050640">
    <property type="component" value="Unplaced"/>
</dbReference>
<accession>A0A0R3RSE4</accession>
<feature type="transmembrane region" description="Helical" evidence="1">
    <location>
        <begin position="60"/>
        <end position="84"/>
    </location>
</feature>
<evidence type="ECO:0000256" key="1">
    <source>
        <dbReference type="SAM" id="Phobius"/>
    </source>
</evidence>
<sequence length="142" mass="16282">MLKTQKVAKFGKLKNENDQMNNSSRLRNQILIKSRLILNSALLLISTGKLKMFWNRKICLMLAISTLMCYLLLVEGCMPHATVFHSKFIRRGKPCTDARRRKIRVGRNPVRVITVNEYGAHGKCEEDDECLPNIKCKEGCCL</sequence>
<evidence type="ECO:0000313" key="2">
    <source>
        <dbReference type="Proteomes" id="UP000050640"/>
    </source>
</evidence>
<organism evidence="2 3">
    <name type="scientific">Elaeophora elaphi</name>
    <dbReference type="NCBI Taxonomy" id="1147741"/>
    <lineage>
        <taxon>Eukaryota</taxon>
        <taxon>Metazoa</taxon>
        <taxon>Ecdysozoa</taxon>
        <taxon>Nematoda</taxon>
        <taxon>Chromadorea</taxon>
        <taxon>Rhabditida</taxon>
        <taxon>Spirurina</taxon>
        <taxon>Spiruromorpha</taxon>
        <taxon>Filarioidea</taxon>
        <taxon>Onchocercidae</taxon>
        <taxon>Elaeophora</taxon>
    </lineage>
</organism>
<dbReference type="WBParaSite" id="EEL_0000474401-mRNA-1">
    <property type="protein sequence ID" value="EEL_0000474401-mRNA-1"/>
    <property type="gene ID" value="EEL_0000474401"/>
</dbReference>
<keyword evidence="2" id="KW-1185">Reference proteome</keyword>
<name>A0A0R3RSE4_9BILA</name>